<keyword evidence="3" id="KW-0949">S-adenosyl-L-methionine</keyword>
<protein>
    <submittedName>
        <fullName evidence="5">Methyltransferase domain-containing protein</fullName>
    </submittedName>
</protein>
<dbReference type="InterPro" id="IPR029063">
    <property type="entry name" value="SAM-dependent_MTases_sf"/>
</dbReference>
<dbReference type="Proteomes" id="UP000321954">
    <property type="component" value="Chromosome"/>
</dbReference>
<evidence type="ECO:0000313" key="6">
    <source>
        <dbReference type="Proteomes" id="UP000321954"/>
    </source>
</evidence>
<organism evidence="5 6">
    <name type="scientific">Antarcticibacterium arcticum</name>
    <dbReference type="NCBI Taxonomy" id="2585771"/>
    <lineage>
        <taxon>Bacteria</taxon>
        <taxon>Pseudomonadati</taxon>
        <taxon>Bacteroidota</taxon>
        <taxon>Flavobacteriia</taxon>
        <taxon>Flavobacteriales</taxon>
        <taxon>Flavobacteriaceae</taxon>
        <taxon>Antarcticibacterium</taxon>
    </lineage>
</organism>
<evidence type="ECO:0000256" key="3">
    <source>
        <dbReference type="ARBA" id="ARBA00022691"/>
    </source>
</evidence>
<dbReference type="GO" id="GO:0008168">
    <property type="term" value="F:methyltransferase activity"/>
    <property type="evidence" value="ECO:0007669"/>
    <property type="project" value="UniProtKB-KW"/>
</dbReference>
<name>A0A5B8YID0_9FLAO</name>
<evidence type="ECO:0000313" key="5">
    <source>
        <dbReference type="EMBL" id="QED37682.1"/>
    </source>
</evidence>
<dbReference type="PANTHER" id="PTHR43464">
    <property type="entry name" value="METHYLTRANSFERASE"/>
    <property type="match status" value="1"/>
</dbReference>
<evidence type="ECO:0000259" key="4">
    <source>
        <dbReference type="Pfam" id="PF13649"/>
    </source>
</evidence>
<dbReference type="EMBL" id="CP042476">
    <property type="protein sequence ID" value="QED37682.1"/>
    <property type="molecule type" value="Genomic_DNA"/>
</dbReference>
<dbReference type="Pfam" id="PF13649">
    <property type="entry name" value="Methyltransf_25"/>
    <property type="match status" value="1"/>
</dbReference>
<gene>
    <name evidence="5" type="ORF">FK178_08075</name>
</gene>
<dbReference type="PANTHER" id="PTHR43464:SF19">
    <property type="entry name" value="UBIQUINONE BIOSYNTHESIS O-METHYLTRANSFERASE, MITOCHONDRIAL"/>
    <property type="match status" value="1"/>
</dbReference>
<dbReference type="KEGG" id="anp:FK178_08075"/>
<keyword evidence="6" id="KW-1185">Reference proteome</keyword>
<dbReference type="RefSeq" id="WP_146833292.1">
    <property type="nucleotide sequence ID" value="NZ_CP042476.1"/>
</dbReference>
<proteinExistence type="predicted"/>
<keyword evidence="1 5" id="KW-0489">Methyltransferase</keyword>
<accession>A0A5B8YID0</accession>
<evidence type="ECO:0000256" key="2">
    <source>
        <dbReference type="ARBA" id="ARBA00022679"/>
    </source>
</evidence>
<dbReference type="OrthoDB" id="1143568at2"/>
<keyword evidence="2 5" id="KW-0808">Transferase</keyword>
<dbReference type="InterPro" id="IPR041698">
    <property type="entry name" value="Methyltransf_25"/>
</dbReference>
<dbReference type="AlphaFoldDB" id="A0A5B8YID0"/>
<evidence type="ECO:0000256" key="1">
    <source>
        <dbReference type="ARBA" id="ARBA00022603"/>
    </source>
</evidence>
<dbReference type="GO" id="GO:0032259">
    <property type="term" value="P:methylation"/>
    <property type="evidence" value="ECO:0007669"/>
    <property type="project" value="UniProtKB-KW"/>
</dbReference>
<dbReference type="SUPFAM" id="SSF53335">
    <property type="entry name" value="S-adenosyl-L-methionine-dependent methyltransferases"/>
    <property type="match status" value="1"/>
</dbReference>
<dbReference type="CDD" id="cd02440">
    <property type="entry name" value="AdoMet_MTases"/>
    <property type="match status" value="1"/>
</dbReference>
<dbReference type="Gene3D" id="3.40.50.150">
    <property type="entry name" value="Vaccinia Virus protein VP39"/>
    <property type="match status" value="1"/>
</dbReference>
<sequence>MKKQESNTPKPDIFGSAISAYYHHKDATDILVHSPDFDDDVIPVHYLFRDYKEMPLLERTALDNCSGKVLDVGCGAGSHALYLQKHKKLDVTAIDISPGAIEIAAQRGLKKTRCIDFFDLKNEKFDTLLFLMNGTGIIGKLDKLDDFFTHCKELLTTNGKILIDSSDLRYLLDEDEDGGLWVEMNSNYYGEMQYSISYKNEVSPIFNWLYIDFKMLQLAASKNSFSCSLLKEGDHFDYLALLKPANRPE</sequence>
<reference evidence="5 6" key="1">
    <citation type="submission" date="2019-08" db="EMBL/GenBank/DDBJ databases">
        <title>Antarcticibacterium arcticum sp. nov., a bacterium isolated from marine sediment of the Canadian Beaufort Sea.</title>
        <authorList>
            <person name="Lee Y.M."/>
            <person name="Baek K."/>
            <person name="Lee D.-H."/>
            <person name="Shin S.C."/>
            <person name="Jin Y.K."/>
            <person name="Park Y."/>
        </authorList>
    </citation>
    <scope>NUCLEOTIDE SEQUENCE [LARGE SCALE GENOMIC DNA]</scope>
    <source>
        <strain evidence="5 6">PAMC 28998</strain>
    </source>
</reference>
<feature type="domain" description="Methyltransferase" evidence="4">
    <location>
        <begin position="69"/>
        <end position="159"/>
    </location>
</feature>